<dbReference type="EMBL" id="CP031320">
    <property type="protein sequence ID" value="AXK32815.1"/>
    <property type="molecule type" value="Genomic_DNA"/>
</dbReference>
<evidence type="ECO:0000313" key="1">
    <source>
        <dbReference type="EMBL" id="AXK32815.1"/>
    </source>
</evidence>
<reference evidence="1 2" key="1">
    <citation type="submission" date="2018-07" db="EMBL/GenBank/DDBJ databases">
        <title>Draft genome of the type strain Streptomyces armeniacus ATCC 15676.</title>
        <authorList>
            <person name="Labana P."/>
            <person name="Gosse J.T."/>
            <person name="Boddy C.N."/>
        </authorList>
    </citation>
    <scope>NUCLEOTIDE SEQUENCE [LARGE SCALE GENOMIC DNA]</scope>
    <source>
        <strain evidence="1 2">ATCC 15676</strain>
    </source>
</reference>
<keyword evidence="2" id="KW-1185">Reference proteome</keyword>
<dbReference type="AlphaFoldDB" id="A0A345XME9"/>
<evidence type="ECO:0000313" key="2">
    <source>
        <dbReference type="Proteomes" id="UP000254425"/>
    </source>
</evidence>
<organism evidence="1 2">
    <name type="scientific">Streptomyces armeniacus</name>
    <dbReference type="NCBI Taxonomy" id="83291"/>
    <lineage>
        <taxon>Bacteria</taxon>
        <taxon>Bacillati</taxon>
        <taxon>Actinomycetota</taxon>
        <taxon>Actinomycetes</taxon>
        <taxon>Kitasatosporales</taxon>
        <taxon>Streptomycetaceae</taxon>
        <taxon>Streptomyces</taxon>
    </lineage>
</organism>
<name>A0A345XME9_9ACTN</name>
<gene>
    <name evidence="1" type="ORF">DVA86_09300</name>
</gene>
<dbReference type="KEGG" id="sarm:DVA86_09300"/>
<proteinExistence type="predicted"/>
<accession>A0A345XME9</accession>
<sequence length="94" mass="10247">MDLAMVQAQRLTTGAVSRAGRFGSYAPSTAIRVTGPVVDSLVGLQAEWFGHGVVHDNAVVGCRLVALPRVLTNSRHTEAAWRFSEQVYGRLRPR</sequence>
<dbReference type="Proteomes" id="UP000254425">
    <property type="component" value="Chromosome"/>
</dbReference>
<protein>
    <submittedName>
        <fullName evidence="1">Uncharacterized protein</fullName>
    </submittedName>
</protein>